<evidence type="ECO:0000313" key="3">
    <source>
        <dbReference type="EMBL" id="KAF5762481.1"/>
    </source>
</evidence>
<keyword evidence="4" id="KW-1185">Reference proteome</keyword>
<protein>
    <submittedName>
        <fullName evidence="3">RNA recognition motif domain, nucleotide-binding alpha-beta plait domain superfamily</fullName>
    </submittedName>
</protein>
<evidence type="ECO:0000256" key="1">
    <source>
        <dbReference type="PROSITE-ProRule" id="PRU00176"/>
    </source>
</evidence>
<reference evidence="3" key="2">
    <citation type="submission" date="2020-06" db="EMBL/GenBank/DDBJ databases">
        <title>Helianthus annuus Genome sequencing and assembly Release 2.</title>
        <authorList>
            <person name="Gouzy J."/>
            <person name="Langlade N."/>
            <person name="Munos S."/>
        </authorList>
    </citation>
    <scope>NUCLEOTIDE SEQUENCE</scope>
    <source>
        <tissue evidence="3">Leaves</tissue>
    </source>
</reference>
<proteinExistence type="predicted"/>
<dbReference type="InterPro" id="IPR000504">
    <property type="entry name" value="RRM_dom"/>
</dbReference>
<dbReference type="CDD" id="cd00590">
    <property type="entry name" value="RRM_SF"/>
    <property type="match status" value="1"/>
</dbReference>
<dbReference type="AlphaFoldDB" id="A0A9K3DVW1"/>
<keyword evidence="1" id="KW-0694">RNA-binding</keyword>
<dbReference type="Proteomes" id="UP000215914">
    <property type="component" value="Unassembled WGS sequence"/>
</dbReference>
<feature type="domain" description="RRM" evidence="2">
    <location>
        <begin position="39"/>
        <end position="116"/>
    </location>
</feature>
<dbReference type="GO" id="GO:0003723">
    <property type="term" value="F:RNA binding"/>
    <property type="evidence" value="ECO:0007669"/>
    <property type="project" value="UniProtKB-UniRule"/>
</dbReference>
<organism evidence="3 4">
    <name type="scientific">Helianthus annuus</name>
    <name type="common">Common sunflower</name>
    <dbReference type="NCBI Taxonomy" id="4232"/>
    <lineage>
        <taxon>Eukaryota</taxon>
        <taxon>Viridiplantae</taxon>
        <taxon>Streptophyta</taxon>
        <taxon>Embryophyta</taxon>
        <taxon>Tracheophyta</taxon>
        <taxon>Spermatophyta</taxon>
        <taxon>Magnoliopsida</taxon>
        <taxon>eudicotyledons</taxon>
        <taxon>Gunneridae</taxon>
        <taxon>Pentapetalae</taxon>
        <taxon>asterids</taxon>
        <taxon>campanulids</taxon>
        <taxon>Asterales</taxon>
        <taxon>Asteraceae</taxon>
        <taxon>Asteroideae</taxon>
        <taxon>Heliantheae alliance</taxon>
        <taxon>Heliantheae</taxon>
        <taxon>Helianthus</taxon>
    </lineage>
</organism>
<evidence type="ECO:0000313" key="4">
    <source>
        <dbReference type="Proteomes" id="UP000215914"/>
    </source>
</evidence>
<reference evidence="3" key="1">
    <citation type="journal article" date="2017" name="Nature">
        <title>The sunflower genome provides insights into oil metabolism, flowering and Asterid evolution.</title>
        <authorList>
            <person name="Badouin H."/>
            <person name="Gouzy J."/>
            <person name="Grassa C.J."/>
            <person name="Murat F."/>
            <person name="Staton S.E."/>
            <person name="Cottret L."/>
            <person name="Lelandais-Briere C."/>
            <person name="Owens G.L."/>
            <person name="Carrere S."/>
            <person name="Mayjonade B."/>
            <person name="Legrand L."/>
            <person name="Gill N."/>
            <person name="Kane N.C."/>
            <person name="Bowers J.E."/>
            <person name="Hubner S."/>
            <person name="Bellec A."/>
            <person name="Berard A."/>
            <person name="Berges H."/>
            <person name="Blanchet N."/>
            <person name="Boniface M.C."/>
            <person name="Brunel D."/>
            <person name="Catrice O."/>
            <person name="Chaidir N."/>
            <person name="Claudel C."/>
            <person name="Donnadieu C."/>
            <person name="Faraut T."/>
            <person name="Fievet G."/>
            <person name="Helmstetter N."/>
            <person name="King M."/>
            <person name="Knapp S.J."/>
            <person name="Lai Z."/>
            <person name="Le Paslier M.C."/>
            <person name="Lippi Y."/>
            <person name="Lorenzon L."/>
            <person name="Mandel J.R."/>
            <person name="Marage G."/>
            <person name="Marchand G."/>
            <person name="Marquand E."/>
            <person name="Bret-Mestries E."/>
            <person name="Morien E."/>
            <person name="Nambeesan S."/>
            <person name="Nguyen T."/>
            <person name="Pegot-Espagnet P."/>
            <person name="Pouilly N."/>
            <person name="Raftis F."/>
            <person name="Sallet E."/>
            <person name="Schiex T."/>
            <person name="Thomas J."/>
            <person name="Vandecasteele C."/>
            <person name="Vares D."/>
            <person name="Vear F."/>
            <person name="Vautrin S."/>
            <person name="Crespi M."/>
            <person name="Mangin B."/>
            <person name="Burke J.M."/>
            <person name="Salse J."/>
            <person name="Munos S."/>
            <person name="Vincourt P."/>
            <person name="Rieseberg L.H."/>
            <person name="Langlade N.B."/>
        </authorList>
    </citation>
    <scope>NUCLEOTIDE SEQUENCE</scope>
    <source>
        <tissue evidence="3">Leaves</tissue>
    </source>
</reference>
<gene>
    <name evidence="3" type="ORF">HanXRQr2_Chr16g0777211</name>
</gene>
<sequence>MGRKVWRRFNGSWNTAISKKEYRQDKRFANRENRLRNATTFFISNLPDTCNKESLWQAFEHLDNLEDAFVPFKKDRAGNKFGFLKLSRVSDTAWWINKLNEVRINGAVISVSLAKFNRDGSKIEQPGSVDHVSVFDRLRPGPKDGSMSFGHSRSVFDRLQNPKPFSNPVRANGSKSYCDVVRAPDYGVKVANIELPPIYSATKKTFEFKALVGETKDFDILNDLKNKLSGITEDGFLLKYLGGLKVLLCFNSVQEAEEFHHNMVDEWEKWFSRLYIWDGLPPIFERVAWIKVLGVPVSLWDRHIFDKIGERCGRLLVKSEAEVNDGNLSENRLAVLVNSGKRIEEEFNVLWKDHSFKVWIEELSGQWYPAFLDEDLETSIMGSDGMSSEFGARFAWEA</sequence>
<dbReference type="SMART" id="SM00360">
    <property type="entry name" value="RRM"/>
    <property type="match status" value="1"/>
</dbReference>
<dbReference type="PANTHER" id="PTHR34427">
    <property type="entry name" value="DUF4283 DOMAIN PROTEIN"/>
    <property type="match status" value="1"/>
</dbReference>
<dbReference type="PROSITE" id="PS50102">
    <property type="entry name" value="RRM"/>
    <property type="match status" value="1"/>
</dbReference>
<dbReference type="Gramene" id="mRNA:HanXRQr2_Chr16g0777211">
    <property type="protein sequence ID" value="mRNA:HanXRQr2_Chr16g0777211"/>
    <property type="gene ID" value="HanXRQr2_Chr16g0777211"/>
</dbReference>
<dbReference type="InterPro" id="IPR012677">
    <property type="entry name" value="Nucleotide-bd_a/b_plait_sf"/>
</dbReference>
<dbReference type="Gene3D" id="3.30.70.330">
    <property type="match status" value="1"/>
</dbReference>
<dbReference type="SUPFAM" id="SSF54928">
    <property type="entry name" value="RNA-binding domain, RBD"/>
    <property type="match status" value="1"/>
</dbReference>
<name>A0A9K3DVW1_HELAN</name>
<dbReference type="Pfam" id="PF00076">
    <property type="entry name" value="RRM_1"/>
    <property type="match status" value="1"/>
</dbReference>
<dbReference type="PANTHER" id="PTHR34427:SF5">
    <property type="entry name" value="DUF4283 DOMAIN-CONTAINING PROTEIN"/>
    <property type="match status" value="1"/>
</dbReference>
<dbReference type="InterPro" id="IPR035979">
    <property type="entry name" value="RBD_domain_sf"/>
</dbReference>
<evidence type="ECO:0000259" key="2">
    <source>
        <dbReference type="PROSITE" id="PS50102"/>
    </source>
</evidence>
<dbReference type="EMBL" id="MNCJ02000331">
    <property type="protein sequence ID" value="KAF5762481.1"/>
    <property type="molecule type" value="Genomic_DNA"/>
</dbReference>
<accession>A0A9K3DVW1</accession>
<comment type="caution">
    <text evidence="3">The sequence shown here is derived from an EMBL/GenBank/DDBJ whole genome shotgun (WGS) entry which is preliminary data.</text>
</comment>